<dbReference type="SUPFAM" id="SSF161084">
    <property type="entry name" value="MAPEG domain-like"/>
    <property type="match status" value="1"/>
</dbReference>
<name>A0A4R1NQK2_9RHOB</name>
<comment type="caution">
    <text evidence="6">The sequence shown here is derived from an EMBL/GenBank/DDBJ whole genome shotgun (WGS) entry which is preliminary data.</text>
</comment>
<evidence type="ECO:0000256" key="3">
    <source>
        <dbReference type="ARBA" id="ARBA00022989"/>
    </source>
</evidence>
<evidence type="ECO:0000256" key="1">
    <source>
        <dbReference type="ARBA" id="ARBA00004370"/>
    </source>
</evidence>
<dbReference type="Gene3D" id="1.20.120.550">
    <property type="entry name" value="Membrane associated eicosanoid/glutathione metabolism-like domain"/>
    <property type="match status" value="1"/>
</dbReference>
<dbReference type="InterPro" id="IPR023352">
    <property type="entry name" value="MAPEG-like_dom_sf"/>
</dbReference>
<keyword evidence="3 5" id="KW-1133">Transmembrane helix</keyword>
<dbReference type="AlphaFoldDB" id="A0A4R1NQK2"/>
<dbReference type="EMBL" id="SMGR01000001">
    <property type="protein sequence ID" value="TCL08983.1"/>
    <property type="molecule type" value="Genomic_DNA"/>
</dbReference>
<proteinExistence type="predicted"/>
<dbReference type="Pfam" id="PF01124">
    <property type="entry name" value="MAPEG"/>
    <property type="match status" value="1"/>
</dbReference>
<evidence type="ECO:0000256" key="4">
    <source>
        <dbReference type="ARBA" id="ARBA00023136"/>
    </source>
</evidence>
<dbReference type="RefSeq" id="WP_243694294.1">
    <property type="nucleotide sequence ID" value="NZ_SMGR01000001.1"/>
</dbReference>
<evidence type="ECO:0000313" key="6">
    <source>
        <dbReference type="EMBL" id="TCL08983.1"/>
    </source>
</evidence>
<accession>A0A4R1NQK2</accession>
<evidence type="ECO:0000256" key="5">
    <source>
        <dbReference type="SAM" id="Phobius"/>
    </source>
</evidence>
<organism evidence="6 7">
    <name type="scientific">Shimia isoporae</name>
    <dbReference type="NCBI Taxonomy" id="647720"/>
    <lineage>
        <taxon>Bacteria</taxon>
        <taxon>Pseudomonadati</taxon>
        <taxon>Pseudomonadota</taxon>
        <taxon>Alphaproteobacteria</taxon>
        <taxon>Rhodobacterales</taxon>
        <taxon>Roseobacteraceae</taxon>
    </lineage>
</organism>
<keyword evidence="7" id="KW-1185">Reference proteome</keyword>
<feature type="transmembrane region" description="Helical" evidence="5">
    <location>
        <begin position="114"/>
        <end position="134"/>
    </location>
</feature>
<gene>
    <name evidence="6" type="ORF">BXY66_1025</name>
</gene>
<dbReference type="InterPro" id="IPR001129">
    <property type="entry name" value="Membr-assoc_MAPEG"/>
</dbReference>
<comment type="subcellular location">
    <subcellularLocation>
        <location evidence="1">Membrane</location>
    </subcellularLocation>
</comment>
<keyword evidence="4 5" id="KW-0472">Membrane</keyword>
<feature type="transmembrane region" description="Helical" evidence="5">
    <location>
        <begin position="82"/>
        <end position="102"/>
    </location>
</feature>
<feature type="transmembrane region" description="Helical" evidence="5">
    <location>
        <begin position="6"/>
        <end position="26"/>
    </location>
</feature>
<dbReference type="GO" id="GO:0016020">
    <property type="term" value="C:membrane"/>
    <property type="evidence" value="ECO:0007669"/>
    <property type="project" value="UniProtKB-SubCell"/>
</dbReference>
<evidence type="ECO:0000313" key="7">
    <source>
        <dbReference type="Proteomes" id="UP000295673"/>
    </source>
</evidence>
<dbReference type="Proteomes" id="UP000295673">
    <property type="component" value="Unassembled WGS sequence"/>
</dbReference>
<keyword evidence="2 5" id="KW-0812">Transmembrane</keyword>
<reference evidence="6 7" key="1">
    <citation type="submission" date="2019-03" db="EMBL/GenBank/DDBJ databases">
        <title>Genomic Encyclopedia of Archaeal and Bacterial Type Strains, Phase II (KMG-II): from individual species to whole genera.</title>
        <authorList>
            <person name="Goeker M."/>
        </authorList>
    </citation>
    <scope>NUCLEOTIDE SEQUENCE [LARGE SCALE GENOMIC DNA]</scope>
    <source>
        <strain evidence="6 7">DSM 26433</strain>
    </source>
</reference>
<protein>
    <submittedName>
        <fullName evidence="6">MAPEG family protein</fullName>
    </submittedName>
</protein>
<evidence type="ECO:0000256" key="2">
    <source>
        <dbReference type="ARBA" id="ARBA00022692"/>
    </source>
</evidence>
<sequence>MPTEIGILTCLMIFAASMWIPFIVGVNKYEVSGDSFARPADLREYPEWVHRAHRAHLNLLEQLLPFAGLVLILNQQDGFTSLTLWAAVVFFALRVAHAIGMISGIARLPVRPMIYLGGWVCVLLMAYSVFRIGFN</sequence>